<evidence type="ECO:0000313" key="5">
    <source>
        <dbReference type="Proteomes" id="UP000510868"/>
    </source>
</evidence>
<evidence type="ECO:0000256" key="3">
    <source>
        <dbReference type="ARBA" id="ARBA00022723"/>
    </source>
</evidence>
<dbReference type="Proteomes" id="UP000510868">
    <property type="component" value="Chromosome"/>
</dbReference>
<evidence type="ECO:0000256" key="2">
    <source>
        <dbReference type="ARBA" id="ARBA00022679"/>
    </source>
</evidence>
<dbReference type="InterPro" id="IPR002495">
    <property type="entry name" value="Glyco_trans_8"/>
</dbReference>
<dbReference type="PANTHER" id="PTHR13778">
    <property type="entry name" value="GLYCOSYLTRANSFERASE 8 DOMAIN-CONTAINING PROTEIN"/>
    <property type="match status" value="1"/>
</dbReference>
<dbReference type="RefSeq" id="WP_181462463.1">
    <property type="nucleotide sequence ID" value="NZ_CP059275.1"/>
</dbReference>
<dbReference type="InterPro" id="IPR029044">
    <property type="entry name" value="Nucleotide-diphossugar_trans"/>
</dbReference>
<dbReference type="EMBL" id="CP059275">
    <property type="protein sequence ID" value="QLQ61690.1"/>
    <property type="molecule type" value="Genomic_DNA"/>
</dbReference>
<sequence length="395" mass="45834">MKKVIAISTDQNYLMPVETLIKSIAYNNRNLKIYVINEDISQEWFINLNRRLAPLNITVQDAKLDPAIIQDEKISVDYLSKMAYGRILIPKLIPEDRALYLDADTIVDRNLDDLFNIDMQGYPAGAIPDYFGDFFNSGVMLFDNQQLRETNFVQDLLERGKTATIDNDQTLLNEEFKGNYLVLPGTYNVQVGGDLVTFFDPSDVDRYENELKKSEPYSIIHYTTNDKPWKTTTSLRLRDKWWQYRELDYSEIVNHQPLPNNDIPNKQGVLFTFTNDENIKYLYELAEALPNYEFNIAAYTLMGFKLIRALRYPNVHLYPSITSYNRKRLLAKADGYLDINYGGKNEEVIQKYVDKGIPVLSFDEVATERFKNADNYQTFANDDLSGMVEAIRKLK</sequence>
<dbReference type="SUPFAM" id="SSF53448">
    <property type="entry name" value="Nucleotide-diphospho-sugar transferases"/>
    <property type="match status" value="1"/>
</dbReference>
<dbReference type="Gene3D" id="3.90.550.10">
    <property type="entry name" value="Spore Coat Polysaccharide Biosynthesis Protein SpsA, Chain A"/>
    <property type="match status" value="1"/>
</dbReference>
<reference evidence="4 5" key="1">
    <citation type="submission" date="2020-07" db="EMBL/GenBank/DDBJ databases">
        <title>Genome sequence of Lactobacillus reuteri CNEI-KCA3 isolated from the faeces of a reared-broiler chicken, South-East Nigeria, reveals presence of CRISPR arrays.</title>
        <authorList>
            <person name="Anukam K.C."/>
            <person name="Ibezim C.N."/>
            <person name="BeecK W.V."/>
            <person name="Allonsius C."/>
            <person name="Broek M.D."/>
            <person name="Tuyaerts I."/>
            <person name="Attama A."/>
            <person name="Esimone C.O."/>
            <person name="Lebeer S."/>
        </authorList>
    </citation>
    <scope>NUCLEOTIDE SEQUENCE [LARGE SCALE GENOMIC DNA]</scope>
    <source>
        <strain evidence="4 5">CNEI-KCA3</strain>
    </source>
</reference>
<name>A0A7L6BIL2_LIMRT</name>
<keyword evidence="1" id="KW-0328">Glycosyltransferase</keyword>
<keyword evidence="2" id="KW-0808">Transferase</keyword>
<dbReference type="GO" id="GO:0016757">
    <property type="term" value="F:glycosyltransferase activity"/>
    <property type="evidence" value="ECO:0007669"/>
    <property type="project" value="UniProtKB-KW"/>
</dbReference>
<dbReference type="PANTHER" id="PTHR13778:SF47">
    <property type="entry name" value="LIPOPOLYSACCHARIDE 1,3-GALACTOSYLTRANSFERASE"/>
    <property type="match status" value="1"/>
</dbReference>
<accession>A0A7L6BIL2</accession>
<dbReference type="InterPro" id="IPR050748">
    <property type="entry name" value="Glycosyltrans_8_dom-fam"/>
</dbReference>
<evidence type="ECO:0000256" key="1">
    <source>
        <dbReference type="ARBA" id="ARBA00022676"/>
    </source>
</evidence>
<dbReference type="Pfam" id="PF01501">
    <property type="entry name" value="Glyco_transf_8"/>
    <property type="match status" value="1"/>
</dbReference>
<protein>
    <submittedName>
        <fullName evidence="4">Bacteriochlorophyll 4-vinyl reductase</fullName>
    </submittedName>
</protein>
<evidence type="ECO:0000313" key="4">
    <source>
        <dbReference type="EMBL" id="QLQ61690.1"/>
    </source>
</evidence>
<proteinExistence type="predicted"/>
<dbReference type="CDD" id="cd04194">
    <property type="entry name" value="GT8_A4GalT_like"/>
    <property type="match status" value="1"/>
</dbReference>
<organism evidence="4 5">
    <name type="scientific">Limosilactobacillus reuteri</name>
    <name type="common">Lactobacillus reuteri</name>
    <dbReference type="NCBI Taxonomy" id="1598"/>
    <lineage>
        <taxon>Bacteria</taxon>
        <taxon>Bacillati</taxon>
        <taxon>Bacillota</taxon>
        <taxon>Bacilli</taxon>
        <taxon>Lactobacillales</taxon>
        <taxon>Lactobacillaceae</taxon>
        <taxon>Limosilactobacillus</taxon>
    </lineage>
</organism>
<dbReference type="AlphaFoldDB" id="A0A7L6BIL2"/>
<gene>
    <name evidence="4" type="ORF">HHK02_11355</name>
</gene>
<dbReference type="GO" id="GO:0046872">
    <property type="term" value="F:metal ion binding"/>
    <property type="evidence" value="ECO:0007669"/>
    <property type="project" value="UniProtKB-KW"/>
</dbReference>
<keyword evidence="3" id="KW-0479">Metal-binding</keyword>